<accession>A0A2N1M5H2</accession>
<dbReference type="AlphaFoldDB" id="A0A2N1M5H2"/>
<reference evidence="2 3" key="2">
    <citation type="submission" date="2017-10" db="EMBL/GenBank/DDBJ databases">
        <title>Extensive intraspecific genome diversity in a model arbuscular mycorrhizal fungus.</title>
        <authorList>
            <person name="Chen E.C.H."/>
            <person name="Morin E."/>
            <person name="Baudet D."/>
            <person name="Noel J."/>
            <person name="Ndikumana S."/>
            <person name="Charron P."/>
            <person name="St-Onge C."/>
            <person name="Giorgi J."/>
            <person name="Grigoriev I.V."/>
            <person name="Roux C."/>
            <person name="Martin F.M."/>
            <person name="Corradi N."/>
        </authorList>
    </citation>
    <scope>NUCLEOTIDE SEQUENCE [LARGE SCALE GENOMIC DNA]</scope>
    <source>
        <strain evidence="2 3">C2</strain>
    </source>
</reference>
<name>A0A2N1M5H2_9GLOM</name>
<proteinExistence type="predicted"/>
<protein>
    <submittedName>
        <fullName evidence="2">Uncharacterized protein</fullName>
    </submittedName>
</protein>
<comment type="caution">
    <text evidence="2">The sequence shown here is derived from an EMBL/GenBank/DDBJ whole genome shotgun (WGS) entry which is preliminary data.</text>
</comment>
<evidence type="ECO:0000313" key="2">
    <source>
        <dbReference type="EMBL" id="PKK56892.1"/>
    </source>
</evidence>
<evidence type="ECO:0000313" key="3">
    <source>
        <dbReference type="Proteomes" id="UP000233469"/>
    </source>
</evidence>
<sequence>MKENGMAQPYLNIKVKMKVVQRQEDEKGSQFQQSIALNSVAKESGKGSKDITERNLSRYLVRRANKSVLKAMKGLNSGRI</sequence>
<dbReference type="EMBL" id="LLXL01005000">
    <property type="protein sequence ID" value="PKK56892.1"/>
    <property type="molecule type" value="Genomic_DNA"/>
</dbReference>
<organism evidence="2 3">
    <name type="scientific">Rhizophagus irregularis</name>
    <dbReference type="NCBI Taxonomy" id="588596"/>
    <lineage>
        <taxon>Eukaryota</taxon>
        <taxon>Fungi</taxon>
        <taxon>Fungi incertae sedis</taxon>
        <taxon>Mucoromycota</taxon>
        <taxon>Glomeromycotina</taxon>
        <taxon>Glomeromycetes</taxon>
        <taxon>Glomerales</taxon>
        <taxon>Glomeraceae</taxon>
        <taxon>Rhizophagus</taxon>
    </lineage>
</organism>
<feature type="region of interest" description="Disordered" evidence="1">
    <location>
        <begin position="27"/>
        <end position="50"/>
    </location>
</feature>
<reference evidence="2 3" key="1">
    <citation type="submission" date="2016-04" db="EMBL/GenBank/DDBJ databases">
        <title>Genome analyses suggest a sexual origin of heterokaryosis in a supposedly ancient asexual fungus.</title>
        <authorList>
            <person name="Ropars J."/>
            <person name="Sedzielewska K."/>
            <person name="Noel J."/>
            <person name="Charron P."/>
            <person name="Farinelli L."/>
            <person name="Marton T."/>
            <person name="Kruger M."/>
            <person name="Pelin A."/>
            <person name="Brachmann A."/>
            <person name="Corradi N."/>
        </authorList>
    </citation>
    <scope>NUCLEOTIDE SEQUENCE [LARGE SCALE GENOMIC DNA]</scope>
    <source>
        <strain evidence="2 3">C2</strain>
    </source>
</reference>
<dbReference type="Proteomes" id="UP000233469">
    <property type="component" value="Unassembled WGS sequence"/>
</dbReference>
<gene>
    <name evidence="2" type="ORF">RhiirC2_799095</name>
</gene>
<evidence type="ECO:0000256" key="1">
    <source>
        <dbReference type="SAM" id="MobiDB-lite"/>
    </source>
</evidence>